<sequence length="215" mass="23999">MFYVGFISDELDFLKRRESELSKVRRDEQLSPRRHDPSTPNSRVNTPRVNQDVSAQELLQKLANMISPATQRAGVPTTPTAQSENEFEHFVKIGKSLLVPRSVYLEAQASRSPSAMTMGLIKAAFSRSKLKKSSYAGQKRTRDGVSLQKPGLKKYQATQDIQDFVRSRFKVSQSTFGLAVNACLGNKAPKKKKVEFVQEVSDNEDSDGIIDDDSA</sequence>
<dbReference type="Proteomes" id="UP000504606">
    <property type="component" value="Unplaced"/>
</dbReference>
<dbReference type="OrthoDB" id="10531535at2759"/>
<protein>
    <submittedName>
        <fullName evidence="3">Uncharacterized protein LOC113214836</fullName>
    </submittedName>
</protein>
<feature type="region of interest" description="Disordered" evidence="1">
    <location>
        <begin position="22"/>
        <end position="48"/>
    </location>
</feature>
<accession>A0A9C6UBD5</accession>
<gene>
    <name evidence="3" type="primary">LOC113214836</name>
</gene>
<reference evidence="3" key="1">
    <citation type="submission" date="2025-08" db="UniProtKB">
        <authorList>
            <consortium name="RefSeq"/>
        </authorList>
    </citation>
    <scope>IDENTIFICATION</scope>
    <source>
        <tissue evidence="3">Whole organism</tissue>
    </source>
</reference>
<dbReference type="Gene3D" id="1.10.10.2590">
    <property type="entry name" value="BEN domain"/>
    <property type="match status" value="1"/>
</dbReference>
<evidence type="ECO:0000256" key="1">
    <source>
        <dbReference type="SAM" id="MobiDB-lite"/>
    </source>
</evidence>
<evidence type="ECO:0000313" key="2">
    <source>
        <dbReference type="Proteomes" id="UP000504606"/>
    </source>
</evidence>
<evidence type="ECO:0000313" key="3">
    <source>
        <dbReference type="RefSeq" id="XP_052123569.1"/>
    </source>
</evidence>
<keyword evidence="2" id="KW-1185">Reference proteome</keyword>
<dbReference type="KEGG" id="foc:113214836"/>
<dbReference type="AlphaFoldDB" id="A0A9C6UBD5"/>
<dbReference type="RefSeq" id="XP_052123569.1">
    <property type="nucleotide sequence ID" value="XM_052267609.1"/>
</dbReference>
<name>A0A9C6UBD5_FRAOC</name>
<dbReference type="GeneID" id="113214836"/>
<proteinExistence type="predicted"/>
<organism evidence="2 3">
    <name type="scientific">Frankliniella occidentalis</name>
    <name type="common">Western flower thrips</name>
    <name type="synonym">Euthrips occidentalis</name>
    <dbReference type="NCBI Taxonomy" id="133901"/>
    <lineage>
        <taxon>Eukaryota</taxon>
        <taxon>Metazoa</taxon>
        <taxon>Ecdysozoa</taxon>
        <taxon>Arthropoda</taxon>
        <taxon>Hexapoda</taxon>
        <taxon>Insecta</taxon>
        <taxon>Pterygota</taxon>
        <taxon>Neoptera</taxon>
        <taxon>Paraneoptera</taxon>
        <taxon>Thysanoptera</taxon>
        <taxon>Terebrantia</taxon>
        <taxon>Thripoidea</taxon>
        <taxon>Thripidae</taxon>
        <taxon>Frankliniella</taxon>
    </lineage>
</organism>
<feature type="compositionally biased region" description="Polar residues" evidence="1">
    <location>
        <begin position="38"/>
        <end position="48"/>
    </location>
</feature>
<feature type="compositionally biased region" description="Basic and acidic residues" evidence="1">
    <location>
        <begin position="22"/>
        <end position="37"/>
    </location>
</feature>